<feature type="domain" description="Disease resistance protein winged helix" evidence="9">
    <location>
        <begin position="426"/>
        <end position="498"/>
    </location>
</feature>
<dbReference type="PANTHER" id="PTHR36766:SF48">
    <property type="entry name" value="DISEASE RESISTANCE PROTEIN RGA3"/>
    <property type="match status" value="1"/>
</dbReference>
<feature type="domain" description="NB-ARC" evidence="7">
    <location>
        <begin position="161"/>
        <end position="339"/>
    </location>
</feature>
<dbReference type="GO" id="GO:0043531">
    <property type="term" value="F:ADP binding"/>
    <property type="evidence" value="ECO:0007669"/>
    <property type="project" value="InterPro"/>
</dbReference>
<dbReference type="AlphaFoldDB" id="A0AAX6DKL5"/>
<dbReference type="InterPro" id="IPR036388">
    <property type="entry name" value="WH-like_DNA-bd_sf"/>
</dbReference>
<comment type="similarity">
    <text evidence="1">Belongs to the disease resistance NB-LRR family.</text>
</comment>
<sequence length="545" mass="61956">MAGTAAAASLLQVVFENLASTLLGELRLLSDVREDLESLKSTLLTVQDVLEDAETRSIRDKPLQSWLRKLKDAAFDADDVLDDFRTEAAPRRRRNARRSFFSAPNPFSFRVKAAHKIREIRERLDSIAAERTKFHLRESCSFKDQRQTSSFVNELEVYGRDEDKERVVNFLIGTDDDRELSILPVVGLGGLGKTTLAQLAYNDERVKDHFELRIWVCVSEDFEVRRIAKAILECINWNECDLSDAEGLQFVSGVEPMQHLLRKKLGGRRFLLVLDDVWNEKEEKWEGLKELLGGGVQGSKVIVTTRSERVASIMGTTASHHPKGLSEECCWNLFKQRAFGRGRGEETARLVAIGKEIVKKCGGLPLAAKAVGSMMGFRRGEGEWAAIRDSKIWELPEDEIGIIPALRLSYDHLPSHLKRCFAYCSLFPKDSEIDREKLIQLWVAEGFVLPSNGTIHAEDIGNEYFNNLLWRSFFQDVRRNDYVNKVTCKIHDLMHDLAESVAGDECLTIENGEETIIPYGCRYLSLICDAKSSEIFKRSYRENKT</sequence>
<dbReference type="Gene3D" id="1.10.10.10">
    <property type="entry name" value="Winged helix-like DNA-binding domain superfamily/Winged helix DNA-binding domain"/>
    <property type="match status" value="1"/>
</dbReference>
<evidence type="ECO:0000256" key="5">
    <source>
        <dbReference type="ARBA" id="ARBA00022821"/>
    </source>
</evidence>
<dbReference type="Proteomes" id="UP001140949">
    <property type="component" value="Unassembled WGS sequence"/>
</dbReference>
<proteinExistence type="inferred from homology"/>
<dbReference type="InterPro" id="IPR002182">
    <property type="entry name" value="NB-ARC"/>
</dbReference>
<evidence type="ECO:0000256" key="6">
    <source>
        <dbReference type="ARBA" id="ARBA00022840"/>
    </source>
</evidence>
<evidence type="ECO:0000259" key="8">
    <source>
        <dbReference type="Pfam" id="PF18052"/>
    </source>
</evidence>
<dbReference type="InterPro" id="IPR058922">
    <property type="entry name" value="WHD_DRP"/>
</dbReference>
<dbReference type="Pfam" id="PF00931">
    <property type="entry name" value="NB-ARC"/>
    <property type="match status" value="1"/>
</dbReference>
<dbReference type="GO" id="GO:0002758">
    <property type="term" value="P:innate immune response-activating signaling pathway"/>
    <property type="evidence" value="ECO:0007669"/>
    <property type="project" value="UniProtKB-ARBA"/>
</dbReference>
<dbReference type="EMBL" id="JANAVB010043820">
    <property type="protein sequence ID" value="KAJ6792281.1"/>
    <property type="molecule type" value="Genomic_DNA"/>
</dbReference>
<dbReference type="Gene3D" id="1.10.8.430">
    <property type="entry name" value="Helical domain of apoptotic protease-activating factors"/>
    <property type="match status" value="1"/>
</dbReference>
<evidence type="ECO:0000313" key="10">
    <source>
        <dbReference type="EMBL" id="KAJ6792281.1"/>
    </source>
</evidence>
<dbReference type="GO" id="GO:0005524">
    <property type="term" value="F:ATP binding"/>
    <property type="evidence" value="ECO:0007669"/>
    <property type="project" value="UniProtKB-KW"/>
</dbReference>
<comment type="caution">
    <text evidence="10">The sequence shown here is derived from an EMBL/GenBank/DDBJ whole genome shotgun (WGS) entry which is preliminary data.</text>
</comment>
<dbReference type="InterPro" id="IPR042197">
    <property type="entry name" value="Apaf_helical"/>
</dbReference>
<organism evidence="10 11">
    <name type="scientific">Iris pallida</name>
    <name type="common">Sweet iris</name>
    <dbReference type="NCBI Taxonomy" id="29817"/>
    <lineage>
        <taxon>Eukaryota</taxon>
        <taxon>Viridiplantae</taxon>
        <taxon>Streptophyta</taxon>
        <taxon>Embryophyta</taxon>
        <taxon>Tracheophyta</taxon>
        <taxon>Spermatophyta</taxon>
        <taxon>Magnoliopsida</taxon>
        <taxon>Liliopsida</taxon>
        <taxon>Asparagales</taxon>
        <taxon>Iridaceae</taxon>
        <taxon>Iridoideae</taxon>
        <taxon>Irideae</taxon>
        <taxon>Iris</taxon>
    </lineage>
</organism>
<dbReference type="InterPro" id="IPR041118">
    <property type="entry name" value="Rx_N"/>
</dbReference>
<dbReference type="FunFam" id="1.10.10.10:FF:000322">
    <property type="entry name" value="Probable disease resistance protein At1g63360"/>
    <property type="match status" value="1"/>
</dbReference>
<protein>
    <submittedName>
        <fullName evidence="10">Disease resistance protein RGA1</fullName>
    </submittedName>
</protein>
<reference evidence="10" key="1">
    <citation type="journal article" date="2023" name="GigaByte">
        <title>Genome assembly of the bearded iris, Iris pallida Lam.</title>
        <authorList>
            <person name="Bruccoleri R.E."/>
            <person name="Oakeley E.J."/>
            <person name="Faust A.M.E."/>
            <person name="Altorfer M."/>
            <person name="Dessus-Babus S."/>
            <person name="Burckhardt D."/>
            <person name="Oertli M."/>
            <person name="Naumann U."/>
            <person name="Petersen F."/>
            <person name="Wong J."/>
        </authorList>
    </citation>
    <scope>NUCLEOTIDE SEQUENCE</scope>
    <source>
        <strain evidence="10">GSM-AAB239-AS_SAM_17_03QT</strain>
    </source>
</reference>
<dbReference type="InterPro" id="IPR027417">
    <property type="entry name" value="P-loop_NTPase"/>
</dbReference>
<gene>
    <name evidence="10" type="ORF">M6B38_240110</name>
</gene>
<evidence type="ECO:0000256" key="4">
    <source>
        <dbReference type="ARBA" id="ARBA00022741"/>
    </source>
</evidence>
<dbReference type="SUPFAM" id="SSF52540">
    <property type="entry name" value="P-loop containing nucleoside triphosphate hydrolases"/>
    <property type="match status" value="1"/>
</dbReference>
<evidence type="ECO:0000256" key="1">
    <source>
        <dbReference type="ARBA" id="ARBA00008894"/>
    </source>
</evidence>
<keyword evidence="4" id="KW-0547">Nucleotide-binding</keyword>
<dbReference type="FunFam" id="3.40.50.300:FF:001091">
    <property type="entry name" value="Probable disease resistance protein At1g61300"/>
    <property type="match status" value="1"/>
</dbReference>
<keyword evidence="5" id="KW-0611">Plant defense</keyword>
<evidence type="ECO:0000259" key="9">
    <source>
        <dbReference type="Pfam" id="PF23559"/>
    </source>
</evidence>
<dbReference type="GO" id="GO:0009626">
    <property type="term" value="P:plant-type hypersensitive response"/>
    <property type="evidence" value="ECO:0007669"/>
    <property type="project" value="UniProtKB-ARBA"/>
</dbReference>
<reference evidence="10" key="2">
    <citation type="submission" date="2023-04" db="EMBL/GenBank/DDBJ databases">
        <authorList>
            <person name="Bruccoleri R.E."/>
            <person name="Oakeley E.J."/>
            <person name="Faust A.-M."/>
            <person name="Dessus-Babus S."/>
            <person name="Altorfer M."/>
            <person name="Burckhardt D."/>
            <person name="Oertli M."/>
            <person name="Naumann U."/>
            <person name="Petersen F."/>
            <person name="Wong J."/>
        </authorList>
    </citation>
    <scope>NUCLEOTIDE SEQUENCE</scope>
    <source>
        <strain evidence="10">GSM-AAB239-AS_SAM_17_03QT</strain>
        <tissue evidence="10">Leaf</tissue>
    </source>
</reference>
<dbReference type="Gene3D" id="1.20.5.4130">
    <property type="match status" value="1"/>
</dbReference>
<dbReference type="PRINTS" id="PR00364">
    <property type="entry name" value="DISEASERSIST"/>
</dbReference>
<keyword evidence="6" id="KW-0067">ATP-binding</keyword>
<keyword evidence="2" id="KW-0433">Leucine-rich repeat</keyword>
<dbReference type="Pfam" id="PF18052">
    <property type="entry name" value="Rx_N"/>
    <property type="match status" value="1"/>
</dbReference>
<keyword evidence="3" id="KW-0677">Repeat</keyword>
<evidence type="ECO:0000256" key="3">
    <source>
        <dbReference type="ARBA" id="ARBA00022737"/>
    </source>
</evidence>
<accession>A0AAX6DKL5</accession>
<feature type="domain" description="Disease resistance N-terminal" evidence="8">
    <location>
        <begin position="11"/>
        <end position="100"/>
    </location>
</feature>
<dbReference type="PANTHER" id="PTHR36766">
    <property type="entry name" value="PLANT BROAD-SPECTRUM MILDEW RESISTANCE PROTEIN RPW8"/>
    <property type="match status" value="1"/>
</dbReference>
<evidence type="ECO:0000256" key="2">
    <source>
        <dbReference type="ARBA" id="ARBA00022614"/>
    </source>
</evidence>
<dbReference type="InterPro" id="IPR038005">
    <property type="entry name" value="RX-like_CC"/>
</dbReference>
<dbReference type="GO" id="GO:0042742">
    <property type="term" value="P:defense response to bacterium"/>
    <property type="evidence" value="ECO:0007669"/>
    <property type="project" value="UniProtKB-ARBA"/>
</dbReference>
<dbReference type="CDD" id="cd14798">
    <property type="entry name" value="RX-CC_like"/>
    <property type="match status" value="1"/>
</dbReference>
<name>A0AAX6DKL5_IRIPA</name>
<evidence type="ECO:0000259" key="7">
    <source>
        <dbReference type="Pfam" id="PF00931"/>
    </source>
</evidence>
<dbReference type="Pfam" id="PF23559">
    <property type="entry name" value="WHD_DRP"/>
    <property type="match status" value="1"/>
</dbReference>
<evidence type="ECO:0000313" key="11">
    <source>
        <dbReference type="Proteomes" id="UP001140949"/>
    </source>
</evidence>
<keyword evidence="11" id="KW-1185">Reference proteome</keyword>
<dbReference type="Gene3D" id="3.40.50.300">
    <property type="entry name" value="P-loop containing nucleotide triphosphate hydrolases"/>
    <property type="match status" value="1"/>
</dbReference>